<keyword evidence="2" id="KW-1185">Reference proteome</keyword>
<dbReference type="EMBL" id="KQ996076">
    <property type="protein sequence ID" value="KZV45474.1"/>
    <property type="molecule type" value="Genomic_DNA"/>
</dbReference>
<evidence type="ECO:0000313" key="1">
    <source>
        <dbReference type="EMBL" id="KZV45474.1"/>
    </source>
</evidence>
<reference evidence="1 2" key="1">
    <citation type="journal article" date="2015" name="Proc. Natl. Acad. Sci. U.S.A.">
        <title>The resurrection genome of Boea hygrometrica: A blueprint for survival of dehydration.</title>
        <authorList>
            <person name="Xiao L."/>
            <person name="Yang G."/>
            <person name="Zhang L."/>
            <person name="Yang X."/>
            <person name="Zhao S."/>
            <person name="Ji Z."/>
            <person name="Zhou Q."/>
            <person name="Hu M."/>
            <person name="Wang Y."/>
            <person name="Chen M."/>
            <person name="Xu Y."/>
            <person name="Jin H."/>
            <person name="Xiao X."/>
            <person name="Hu G."/>
            <person name="Bao F."/>
            <person name="Hu Y."/>
            <person name="Wan P."/>
            <person name="Li L."/>
            <person name="Deng X."/>
            <person name="Kuang T."/>
            <person name="Xiang C."/>
            <person name="Zhu J.K."/>
            <person name="Oliver M.J."/>
            <person name="He Y."/>
        </authorList>
    </citation>
    <scope>NUCLEOTIDE SEQUENCE [LARGE SCALE GENOMIC DNA]</scope>
    <source>
        <strain evidence="2">cv. XS01</strain>
    </source>
</reference>
<name>A0A2Z7CLK9_9LAMI</name>
<evidence type="ECO:0000313" key="2">
    <source>
        <dbReference type="Proteomes" id="UP000250235"/>
    </source>
</evidence>
<dbReference type="Proteomes" id="UP000250235">
    <property type="component" value="Unassembled WGS sequence"/>
</dbReference>
<sequence length="120" mass="12798">MAQYQILARKLLGLPGTGPKQTLEVKNSVATPPRVRGTAAPAACTACDTLPHAERASACNGCARGRLPMRTPRAGGRQVPRAIVRDNRAQWPAIGTVAARSYSATMRTLQCRRTHATVPP</sequence>
<dbReference type="AlphaFoldDB" id="A0A2Z7CLK9"/>
<gene>
    <name evidence="1" type="ORF">F511_33670</name>
</gene>
<accession>A0A2Z7CLK9</accession>
<proteinExistence type="predicted"/>
<protein>
    <submittedName>
        <fullName evidence="1">Uncharacterized protein</fullName>
    </submittedName>
</protein>
<organism evidence="1 2">
    <name type="scientific">Dorcoceras hygrometricum</name>
    <dbReference type="NCBI Taxonomy" id="472368"/>
    <lineage>
        <taxon>Eukaryota</taxon>
        <taxon>Viridiplantae</taxon>
        <taxon>Streptophyta</taxon>
        <taxon>Embryophyta</taxon>
        <taxon>Tracheophyta</taxon>
        <taxon>Spermatophyta</taxon>
        <taxon>Magnoliopsida</taxon>
        <taxon>eudicotyledons</taxon>
        <taxon>Gunneridae</taxon>
        <taxon>Pentapetalae</taxon>
        <taxon>asterids</taxon>
        <taxon>lamiids</taxon>
        <taxon>Lamiales</taxon>
        <taxon>Gesneriaceae</taxon>
        <taxon>Didymocarpoideae</taxon>
        <taxon>Trichosporeae</taxon>
        <taxon>Loxocarpinae</taxon>
        <taxon>Dorcoceras</taxon>
    </lineage>
</organism>